<evidence type="ECO:0000313" key="4">
    <source>
        <dbReference type="Proteomes" id="UP000215914"/>
    </source>
</evidence>
<dbReference type="AlphaFoldDB" id="A0A251SZ70"/>
<dbReference type="OrthoDB" id="1915303at2759"/>
<protein>
    <submittedName>
        <fullName evidence="3">Uncharacterized protein</fullName>
    </submittedName>
</protein>
<feature type="transmembrane region" description="Helical" evidence="1">
    <location>
        <begin position="201"/>
        <end position="227"/>
    </location>
</feature>
<feature type="transmembrane region" description="Helical" evidence="1">
    <location>
        <begin position="49"/>
        <end position="69"/>
    </location>
</feature>
<keyword evidence="1" id="KW-0812">Transmembrane</keyword>
<evidence type="ECO:0000313" key="3">
    <source>
        <dbReference type="EMBL" id="OTG03879.1"/>
    </source>
</evidence>
<keyword evidence="4" id="KW-1185">Reference proteome</keyword>
<feature type="transmembrane region" description="Helical" evidence="1">
    <location>
        <begin position="81"/>
        <end position="98"/>
    </location>
</feature>
<keyword evidence="1" id="KW-1133">Transmembrane helix</keyword>
<feature type="transmembrane region" description="Helical" evidence="1">
    <location>
        <begin position="416"/>
        <end position="438"/>
    </location>
</feature>
<feature type="transmembrane region" description="Helical" evidence="1">
    <location>
        <begin position="118"/>
        <end position="136"/>
    </location>
</feature>
<dbReference type="InParanoid" id="A0A251SZ70"/>
<name>A0A251SZ70_HELAN</name>
<gene>
    <name evidence="3" type="ORF">HannXRQ_Chr12g0356151</name>
    <name evidence="2" type="ORF">HanXRQr2_Chr12g0523281</name>
</gene>
<dbReference type="EMBL" id="MNCJ02000327">
    <property type="protein sequence ID" value="KAF5776350.1"/>
    <property type="molecule type" value="Genomic_DNA"/>
</dbReference>
<dbReference type="PANTHER" id="PTHR35307:SF6">
    <property type="entry name" value="TRANSMEMBRANE PROTEIN"/>
    <property type="match status" value="1"/>
</dbReference>
<dbReference type="EMBL" id="CM007901">
    <property type="protein sequence ID" value="OTG03879.1"/>
    <property type="molecule type" value="Genomic_DNA"/>
</dbReference>
<reference evidence="2" key="3">
    <citation type="submission" date="2020-06" db="EMBL/GenBank/DDBJ databases">
        <title>Helianthus annuus Genome sequencing and assembly Release 2.</title>
        <authorList>
            <person name="Gouzy J."/>
            <person name="Langlade N."/>
            <person name="Munos S."/>
        </authorList>
    </citation>
    <scope>NUCLEOTIDE SEQUENCE</scope>
    <source>
        <tissue evidence="2">Leaves</tissue>
    </source>
</reference>
<dbReference type="Gramene" id="mRNA:HanXRQr2_Chr12g0523281">
    <property type="protein sequence ID" value="CDS:HanXRQr2_Chr12g0523281.1"/>
    <property type="gene ID" value="HanXRQr2_Chr12g0523281"/>
</dbReference>
<sequence length="780" mass="87141">MDYNSTINYLGLLDNLTISSDVKDILQDYVKLIYESDLEEKYSKPMRWIGMYIALASLYCIFAMAADLLHGLRSKQLWFPCKYFTINAFSLSVIAIAMKLPVDLTCPMPGVVDQVAKLGSVAFMCTMMANLLPCLATMDSNALLANVTALGVMVITLAVNVCIQIHTGVVDSYKKETKEIVQMVSDKKLPGPLQVLNNVPYSIIAGIYVTMLLMLLIIHVSSSLAILKSKLIIESKYQQAHEKASIYLQQSTEELLTVEKLQKHVSNYWIMAGSGSPQFIIACFATTTASGVICGLTTILQALTMGWTIEDIRQGDYGSDYDWSMPLILIVQFVGVVLGAVAPLCRCFASLSFKVSFKSISMFFKVESYWTQKLSEWEDGSTLFPFRSYKRKVVLKKLKSLILNFCIKLQKGVVRLCNIIALIPFFYMICFLYCFSFLKWLGQAVWNWFGSGKEKHDERERGMVLKAGTPPHSIGTSQKPLGTEKLEKNPYVLQLEDEMELADRTLKGLSISLNRLIQKSEKKQPKNLMKLISKKSTIGFQGGKMFDNNDRDCSSLVVVTLTAIAVALHEINKVEVDSLLKSVREGLEYVTLVEKNLNANDNYVSIQKAAERLWQEVDVSHKWLGISLKDIASQVIITAGQEDATLQIVQLFLEKAKNKNKGVQSTEGGRPDGDSEFTYICANSMSCTTETIIDDQKESHKKSFDELISSRIADIMATCLSKLPKVIAMKCHTNVIEKREASVQAAAKLLGETKEMIMTLQEPSRHAPSMNPDDLSLSET</sequence>
<keyword evidence="1" id="KW-0472">Membrane</keyword>
<evidence type="ECO:0000313" key="2">
    <source>
        <dbReference type="EMBL" id="KAF5776350.1"/>
    </source>
</evidence>
<dbReference type="Proteomes" id="UP000215914">
    <property type="component" value="Chromosome 12"/>
</dbReference>
<feature type="transmembrane region" description="Helical" evidence="1">
    <location>
        <begin position="323"/>
        <end position="349"/>
    </location>
</feature>
<reference evidence="3" key="2">
    <citation type="submission" date="2017-02" db="EMBL/GenBank/DDBJ databases">
        <title>Sunflower complete genome.</title>
        <authorList>
            <person name="Langlade N."/>
            <person name="Munos S."/>
        </authorList>
    </citation>
    <scope>NUCLEOTIDE SEQUENCE [LARGE SCALE GENOMIC DNA]</scope>
    <source>
        <tissue evidence="3">Leaves</tissue>
    </source>
</reference>
<proteinExistence type="predicted"/>
<dbReference type="PANTHER" id="PTHR35307">
    <property type="entry name" value="PROTEIN, PUTATIVE-RELATED"/>
    <property type="match status" value="1"/>
</dbReference>
<reference evidence="2 4" key="1">
    <citation type="journal article" date="2017" name="Nature">
        <title>The sunflower genome provides insights into oil metabolism, flowering and Asterid evolution.</title>
        <authorList>
            <person name="Badouin H."/>
            <person name="Gouzy J."/>
            <person name="Grassa C.J."/>
            <person name="Murat F."/>
            <person name="Staton S.E."/>
            <person name="Cottret L."/>
            <person name="Lelandais-Briere C."/>
            <person name="Owens G.L."/>
            <person name="Carrere S."/>
            <person name="Mayjonade B."/>
            <person name="Legrand L."/>
            <person name="Gill N."/>
            <person name="Kane N.C."/>
            <person name="Bowers J.E."/>
            <person name="Hubner S."/>
            <person name="Bellec A."/>
            <person name="Berard A."/>
            <person name="Berges H."/>
            <person name="Blanchet N."/>
            <person name="Boniface M.C."/>
            <person name="Brunel D."/>
            <person name="Catrice O."/>
            <person name="Chaidir N."/>
            <person name="Claudel C."/>
            <person name="Donnadieu C."/>
            <person name="Faraut T."/>
            <person name="Fievet G."/>
            <person name="Helmstetter N."/>
            <person name="King M."/>
            <person name="Knapp S.J."/>
            <person name="Lai Z."/>
            <person name="Le Paslier M.C."/>
            <person name="Lippi Y."/>
            <person name="Lorenzon L."/>
            <person name="Mandel J.R."/>
            <person name="Marage G."/>
            <person name="Marchand G."/>
            <person name="Marquand E."/>
            <person name="Bret-Mestries E."/>
            <person name="Morien E."/>
            <person name="Nambeesan S."/>
            <person name="Nguyen T."/>
            <person name="Pegot-Espagnet P."/>
            <person name="Pouilly N."/>
            <person name="Raftis F."/>
            <person name="Sallet E."/>
            <person name="Schiex T."/>
            <person name="Thomas J."/>
            <person name="Vandecasteele C."/>
            <person name="Vares D."/>
            <person name="Vear F."/>
            <person name="Vautrin S."/>
            <person name="Crespi M."/>
            <person name="Mangin B."/>
            <person name="Burke J.M."/>
            <person name="Salse J."/>
            <person name="Munos S."/>
            <person name="Vincourt P."/>
            <person name="Rieseberg L.H."/>
            <person name="Langlade N.B."/>
        </authorList>
    </citation>
    <scope>NUCLEOTIDE SEQUENCE [LARGE SCALE GENOMIC DNA]</scope>
    <source>
        <strain evidence="4">cv. SF193</strain>
        <tissue evidence="2">Leaves</tissue>
    </source>
</reference>
<feature type="transmembrane region" description="Helical" evidence="1">
    <location>
        <begin position="279"/>
        <end position="303"/>
    </location>
</feature>
<evidence type="ECO:0000256" key="1">
    <source>
        <dbReference type="SAM" id="Phobius"/>
    </source>
</evidence>
<feature type="transmembrane region" description="Helical" evidence="1">
    <location>
        <begin position="143"/>
        <end position="166"/>
    </location>
</feature>
<accession>A0A251SZ70</accession>
<organism evidence="3 4">
    <name type="scientific">Helianthus annuus</name>
    <name type="common">Common sunflower</name>
    <dbReference type="NCBI Taxonomy" id="4232"/>
    <lineage>
        <taxon>Eukaryota</taxon>
        <taxon>Viridiplantae</taxon>
        <taxon>Streptophyta</taxon>
        <taxon>Embryophyta</taxon>
        <taxon>Tracheophyta</taxon>
        <taxon>Spermatophyta</taxon>
        <taxon>Magnoliopsida</taxon>
        <taxon>eudicotyledons</taxon>
        <taxon>Gunneridae</taxon>
        <taxon>Pentapetalae</taxon>
        <taxon>asterids</taxon>
        <taxon>campanulids</taxon>
        <taxon>Asterales</taxon>
        <taxon>Asteraceae</taxon>
        <taxon>Asteroideae</taxon>
        <taxon>Heliantheae alliance</taxon>
        <taxon>Heliantheae</taxon>
        <taxon>Helianthus</taxon>
    </lineage>
</organism>